<reference evidence="2 3" key="1">
    <citation type="submission" date="2024-01" db="EMBL/GenBank/DDBJ databases">
        <title>The genomes of 5 underutilized Papilionoideae crops provide insights into root nodulation and disease resistanc.</title>
        <authorList>
            <person name="Yuan L."/>
        </authorList>
    </citation>
    <scope>NUCLEOTIDE SEQUENCE [LARGE SCALE GENOMIC DNA]</scope>
    <source>
        <strain evidence="2">ZHUSHIDOU_FW_LH</strain>
        <tissue evidence="2">Leaf</tissue>
    </source>
</reference>
<keyword evidence="3" id="KW-1185">Reference proteome</keyword>
<dbReference type="EMBL" id="JAYWIO010000006">
    <property type="protein sequence ID" value="KAK7255212.1"/>
    <property type="molecule type" value="Genomic_DNA"/>
</dbReference>
<comment type="caution">
    <text evidence="2">The sequence shown here is derived from an EMBL/GenBank/DDBJ whole genome shotgun (WGS) entry which is preliminary data.</text>
</comment>
<protein>
    <submittedName>
        <fullName evidence="2">Uncharacterized protein</fullName>
    </submittedName>
</protein>
<keyword evidence="1" id="KW-0472">Membrane</keyword>
<keyword evidence="1" id="KW-0812">Transmembrane</keyword>
<gene>
    <name evidence="2" type="ORF">RIF29_28617</name>
</gene>
<dbReference type="AlphaFoldDB" id="A0AAN9ECZ6"/>
<evidence type="ECO:0000313" key="3">
    <source>
        <dbReference type="Proteomes" id="UP001372338"/>
    </source>
</evidence>
<dbReference type="Proteomes" id="UP001372338">
    <property type="component" value="Unassembled WGS sequence"/>
</dbReference>
<sequence length="107" mass="11953">MAFCAMFSPTLNLAISPTTYSYRIKIPLTTSRVVLVRASSTEKKIEDNDQVTPAFNPFQFVTDNPSSRRAIQLPETEGSAEDGTNVGYVIILFFSSFFFFSSLGLFF</sequence>
<evidence type="ECO:0000313" key="2">
    <source>
        <dbReference type="EMBL" id="KAK7255212.1"/>
    </source>
</evidence>
<feature type="transmembrane region" description="Helical" evidence="1">
    <location>
        <begin position="86"/>
        <end position="106"/>
    </location>
</feature>
<name>A0AAN9ECZ6_CROPI</name>
<organism evidence="2 3">
    <name type="scientific">Crotalaria pallida</name>
    <name type="common">Smooth rattlebox</name>
    <name type="synonym">Crotalaria striata</name>
    <dbReference type="NCBI Taxonomy" id="3830"/>
    <lineage>
        <taxon>Eukaryota</taxon>
        <taxon>Viridiplantae</taxon>
        <taxon>Streptophyta</taxon>
        <taxon>Embryophyta</taxon>
        <taxon>Tracheophyta</taxon>
        <taxon>Spermatophyta</taxon>
        <taxon>Magnoliopsida</taxon>
        <taxon>eudicotyledons</taxon>
        <taxon>Gunneridae</taxon>
        <taxon>Pentapetalae</taxon>
        <taxon>rosids</taxon>
        <taxon>fabids</taxon>
        <taxon>Fabales</taxon>
        <taxon>Fabaceae</taxon>
        <taxon>Papilionoideae</taxon>
        <taxon>50 kb inversion clade</taxon>
        <taxon>genistoids sensu lato</taxon>
        <taxon>core genistoids</taxon>
        <taxon>Crotalarieae</taxon>
        <taxon>Crotalaria</taxon>
    </lineage>
</organism>
<keyword evidence="1" id="KW-1133">Transmembrane helix</keyword>
<evidence type="ECO:0000256" key="1">
    <source>
        <dbReference type="SAM" id="Phobius"/>
    </source>
</evidence>
<proteinExistence type="predicted"/>
<accession>A0AAN9ECZ6</accession>